<evidence type="ECO:0000256" key="1">
    <source>
        <dbReference type="ARBA" id="ARBA00011738"/>
    </source>
</evidence>
<comment type="similarity">
    <text evidence="10">Belongs to the class-I aminoacyl-tRNA synthetase family. TyrS type 2 subfamily.</text>
</comment>
<comment type="subcellular location">
    <subcellularLocation>
        <location evidence="10">Cytoplasm</location>
    </subcellularLocation>
</comment>
<evidence type="ECO:0000256" key="7">
    <source>
        <dbReference type="ARBA" id="ARBA00022917"/>
    </source>
</evidence>
<dbReference type="SUPFAM" id="SSF55174">
    <property type="entry name" value="Alpha-L RNA-binding motif"/>
    <property type="match status" value="1"/>
</dbReference>
<reference evidence="13 14" key="1">
    <citation type="journal article" date="2016" name="Nat. Commun.">
        <title>Thousands of microbial genomes shed light on interconnected biogeochemical processes in an aquifer system.</title>
        <authorList>
            <person name="Anantharaman K."/>
            <person name="Brown C.T."/>
            <person name="Hug L.A."/>
            <person name="Sharon I."/>
            <person name="Castelle C.J."/>
            <person name="Probst A.J."/>
            <person name="Thomas B.C."/>
            <person name="Singh A."/>
            <person name="Wilkins M.J."/>
            <person name="Karaoz U."/>
            <person name="Brodie E.L."/>
            <person name="Williams K.H."/>
            <person name="Hubbard S.S."/>
            <person name="Banfield J.F."/>
        </authorList>
    </citation>
    <scope>NUCLEOTIDE SEQUENCE [LARGE SCALE GENOMIC DNA]</scope>
    <source>
        <strain evidence="14">RBG_16_55_9</strain>
    </source>
</reference>
<sequence>MTKKASHEALALIHRRAVEIIPEADLRHKMERSQRTGKPLRVKLGVDPTAPDIHLGISIPLQKLRDFQDLGHTAVMIVGDFTARIGDPSERNTTRPILSLEQIERNMKTYREQAFKILDPDKTEFRYNSEWLESMSFKEIMELTSKYTVARMLERDDFSVRYREGQSITILEFLYPLAQAYDSVAVQADVELGGTDQRFNLLVGREIQERYGQEPQAIVIMPLLEGTDGVRKMSKSYGNYIGITEPPNTMYGKLMSIPDSMMEKFVTLLTDVHWAKLKKLHPKEQKSALAGEIVKIYHGEEAAKAATAEFDRVFSQGGRPQDVPKVSVTRSQLKPDGTIWIVDLLQVTGLLRSRSEARRIIEQGGVELDGQKISSAQTDVKIKNGALLRVGKHRFAEIQVHEGA</sequence>
<feature type="binding site" evidence="10">
    <location>
        <position position="235"/>
    </location>
    <ligand>
        <name>ATP</name>
        <dbReference type="ChEBI" id="CHEBI:30616"/>
    </ligand>
</feature>
<dbReference type="Gene3D" id="1.10.240.10">
    <property type="entry name" value="Tyrosyl-Transfer RNA Synthetase"/>
    <property type="match status" value="1"/>
</dbReference>
<dbReference type="PRINTS" id="PR01040">
    <property type="entry name" value="TRNASYNTHTYR"/>
</dbReference>
<dbReference type="PROSITE" id="PS50889">
    <property type="entry name" value="S4"/>
    <property type="match status" value="1"/>
</dbReference>
<proteinExistence type="inferred from homology"/>
<keyword evidence="4 10" id="KW-0547">Nucleotide-binding</keyword>
<gene>
    <name evidence="10" type="primary">tyrS</name>
    <name evidence="13" type="ORF">A2Z21_00685</name>
</gene>
<keyword evidence="7 10" id="KW-0648">Protein biosynthesis</keyword>
<dbReference type="InterPro" id="IPR002305">
    <property type="entry name" value="aa-tRNA-synth_Ic"/>
</dbReference>
<evidence type="ECO:0000256" key="10">
    <source>
        <dbReference type="HAMAP-Rule" id="MF_02007"/>
    </source>
</evidence>
<evidence type="ECO:0000256" key="8">
    <source>
        <dbReference type="ARBA" id="ARBA00023146"/>
    </source>
</evidence>
<feature type="short sequence motif" description="'KMSKS' region" evidence="10">
    <location>
        <begin position="232"/>
        <end position="236"/>
    </location>
</feature>
<dbReference type="AlphaFoldDB" id="A0A1F5UNR4"/>
<dbReference type="GO" id="GO:0006437">
    <property type="term" value="P:tyrosyl-tRNA aminoacylation"/>
    <property type="evidence" value="ECO:0007669"/>
    <property type="project" value="UniProtKB-UniRule"/>
</dbReference>
<evidence type="ECO:0000259" key="12">
    <source>
        <dbReference type="Pfam" id="PF01479"/>
    </source>
</evidence>
<accession>A0A1F5UNR4</accession>
<evidence type="ECO:0000256" key="9">
    <source>
        <dbReference type="ARBA" id="ARBA00048248"/>
    </source>
</evidence>
<dbReference type="PANTHER" id="PTHR11766">
    <property type="entry name" value="TYROSYL-TRNA SYNTHETASE"/>
    <property type="match status" value="1"/>
</dbReference>
<keyword evidence="5 10" id="KW-0067">ATP-binding</keyword>
<comment type="caution">
    <text evidence="13">The sequence shown here is derived from an EMBL/GenBank/DDBJ whole genome shotgun (WGS) entry which is preliminary data.</text>
</comment>
<feature type="domain" description="RNA-binding S4" evidence="12">
    <location>
        <begin position="340"/>
        <end position="381"/>
    </location>
</feature>
<dbReference type="SUPFAM" id="SSF52374">
    <property type="entry name" value="Nucleotidylyl transferase"/>
    <property type="match status" value="1"/>
</dbReference>
<comment type="caution">
    <text evidence="10">Lacks conserved residue(s) required for the propagation of feature annotation.</text>
</comment>
<dbReference type="Pfam" id="PF01479">
    <property type="entry name" value="S4"/>
    <property type="match status" value="1"/>
</dbReference>
<dbReference type="GO" id="GO:0003723">
    <property type="term" value="F:RNA binding"/>
    <property type="evidence" value="ECO:0007669"/>
    <property type="project" value="UniProtKB-KW"/>
</dbReference>
<dbReference type="FunFam" id="3.40.50.620:FF:000061">
    <property type="entry name" value="Tyrosine--tRNA ligase"/>
    <property type="match status" value="1"/>
</dbReference>
<dbReference type="Gene3D" id="3.40.50.620">
    <property type="entry name" value="HUPs"/>
    <property type="match status" value="1"/>
</dbReference>
<evidence type="ECO:0000313" key="14">
    <source>
        <dbReference type="Proteomes" id="UP000179157"/>
    </source>
</evidence>
<dbReference type="EC" id="6.1.1.1" evidence="10"/>
<evidence type="ECO:0000256" key="11">
    <source>
        <dbReference type="PROSITE-ProRule" id="PRU00182"/>
    </source>
</evidence>
<dbReference type="Pfam" id="PF00579">
    <property type="entry name" value="tRNA-synt_1b"/>
    <property type="match status" value="1"/>
</dbReference>
<comment type="subunit">
    <text evidence="1 10">Homodimer.</text>
</comment>
<protein>
    <recommendedName>
        <fullName evidence="10">Tyrosine--tRNA ligase</fullName>
        <ecNumber evidence="10">6.1.1.1</ecNumber>
    </recommendedName>
    <alternativeName>
        <fullName evidence="10">Tyrosyl-tRNA synthetase</fullName>
        <shortName evidence="10">TyrRS</shortName>
    </alternativeName>
</protein>
<organism evidence="13 14">
    <name type="scientific">Fraserbacteria sp. (strain RBG_16_55_9)</name>
    <dbReference type="NCBI Taxonomy" id="1817864"/>
    <lineage>
        <taxon>Bacteria</taxon>
        <taxon>Candidatus Fraseribacteriota</taxon>
    </lineage>
</organism>
<evidence type="ECO:0000256" key="5">
    <source>
        <dbReference type="ARBA" id="ARBA00022840"/>
    </source>
</evidence>
<dbReference type="NCBIfam" id="TIGR00234">
    <property type="entry name" value="tyrS"/>
    <property type="match status" value="1"/>
</dbReference>
<evidence type="ECO:0000256" key="2">
    <source>
        <dbReference type="ARBA" id="ARBA00022490"/>
    </source>
</evidence>
<keyword evidence="2 10" id="KW-0963">Cytoplasm</keyword>
<dbReference type="GO" id="GO:0005524">
    <property type="term" value="F:ATP binding"/>
    <property type="evidence" value="ECO:0007669"/>
    <property type="project" value="UniProtKB-UniRule"/>
</dbReference>
<dbReference type="InterPro" id="IPR014729">
    <property type="entry name" value="Rossmann-like_a/b/a_fold"/>
</dbReference>
<dbReference type="PANTHER" id="PTHR11766:SF1">
    <property type="entry name" value="TYROSINE--TRNA LIGASE"/>
    <property type="match status" value="1"/>
</dbReference>
<dbReference type="CDD" id="cd00805">
    <property type="entry name" value="TyrRS_core"/>
    <property type="match status" value="1"/>
</dbReference>
<keyword evidence="3 10" id="KW-0436">Ligase</keyword>
<name>A0A1F5UNR4_FRAXR</name>
<dbReference type="GO" id="GO:0004831">
    <property type="term" value="F:tyrosine-tRNA ligase activity"/>
    <property type="evidence" value="ECO:0007669"/>
    <property type="project" value="UniProtKB-UniRule"/>
</dbReference>
<evidence type="ECO:0000313" key="13">
    <source>
        <dbReference type="EMBL" id="OGF52803.1"/>
    </source>
</evidence>
<dbReference type="InterPro" id="IPR002307">
    <property type="entry name" value="Tyr-tRNA-ligase"/>
</dbReference>
<dbReference type="HAMAP" id="MF_02007">
    <property type="entry name" value="Tyr_tRNA_synth_type2"/>
    <property type="match status" value="1"/>
</dbReference>
<dbReference type="InterPro" id="IPR002942">
    <property type="entry name" value="S4_RNA-bd"/>
</dbReference>
<dbReference type="Proteomes" id="UP000179157">
    <property type="component" value="Unassembled WGS sequence"/>
</dbReference>
<evidence type="ECO:0000256" key="3">
    <source>
        <dbReference type="ARBA" id="ARBA00022598"/>
    </source>
</evidence>
<comment type="function">
    <text evidence="10">Catalyzes the attachment of tyrosine to tRNA(Tyr) in a two-step reaction: tyrosine is first activated by ATP to form Tyr-AMP and then transferred to the acceptor end of tRNA(Tyr).</text>
</comment>
<evidence type="ECO:0000256" key="4">
    <source>
        <dbReference type="ARBA" id="ARBA00022741"/>
    </source>
</evidence>
<dbReference type="InterPro" id="IPR036986">
    <property type="entry name" value="S4_RNA-bd_sf"/>
</dbReference>
<dbReference type="GO" id="GO:0005829">
    <property type="term" value="C:cytosol"/>
    <property type="evidence" value="ECO:0007669"/>
    <property type="project" value="TreeGrafter"/>
</dbReference>
<evidence type="ECO:0000256" key="6">
    <source>
        <dbReference type="ARBA" id="ARBA00022884"/>
    </source>
</evidence>
<keyword evidence="8 10" id="KW-0030">Aminoacyl-tRNA synthetase</keyword>
<dbReference type="Gene3D" id="3.10.290.10">
    <property type="entry name" value="RNA-binding S4 domain"/>
    <property type="match status" value="1"/>
</dbReference>
<dbReference type="InterPro" id="IPR024108">
    <property type="entry name" value="Tyr-tRNA-ligase_bac_2"/>
</dbReference>
<dbReference type="CDD" id="cd00165">
    <property type="entry name" value="S4"/>
    <property type="match status" value="1"/>
</dbReference>
<comment type="catalytic activity">
    <reaction evidence="9 10">
        <text>tRNA(Tyr) + L-tyrosine + ATP = L-tyrosyl-tRNA(Tyr) + AMP + diphosphate + H(+)</text>
        <dbReference type="Rhea" id="RHEA:10220"/>
        <dbReference type="Rhea" id="RHEA-COMP:9706"/>
        <dbReference type="Rhea" id="RHEA-COMP:9707"/>
        <dbReference type="ChEBI" id="CHEBI:15378"/>
        <dbReference type="ChEBI" id="CHEBI:30616"/>
        <dbReference type="ChEBI" id="CHEBI:33019"/>
        <dbReference type="ChEBI" id="CHEBI:58315"/>
        <dbReference type="ChEBI" id="CHEBI:78442"/>
        <dbReference type="ChEBI" id="CHEBI:78536"/>
        <dbReference type="ChEBI" id="CHEBI:456215"/>
        <dbReference type="EC" id="6.1.1.1"/>
    </reaction>
</comment>
<dbReference type="InterPro" id="IPR024088">
    <property type="entry name" value="Tyr-tRNA-ligase_bac-type"/>
</dbReference>
<dbReference type="EMBL" id="MFGX01000127">
    <property type="protein sequence ID" value="OGF52803.1"/>
    <property type="molecule type" value="Genomic_DNA"/>
</dbReference>
<dbReference type="STRING" id="1817864.A2Z21_00685"/>
<keyword evidence="6 11" id="KW-0694">RNA-binding</keyword>